<dbReference type="Proteomes" id="UP000652219">
    <property type="component" value="Unassembled WGS sequence"/>
</dbReference>
<dbReference type="Pfam" id="PF00583">
    <property type="entry name" value="Acetyltransf_1"/>
    <property type="match status" value="1"/>
</dbReference>
<dbReference type="PROSITE" id="PS51186">
    <property type="entry name" value="GNAT"/>
    <property type="match status" value="1"/>
</dbReference>
<protein>
    <recommendedName>
        <fullName evidence="1">N-acetyltransferase domain-containing protein</fullName>
    </recommendedName>
</protein>
<dbReference type="GO" id="GO:0016747">
    <property type="term" value="F:acyltransferase activity, transferring groups other than amino-acyl groups"/>
    <property type="evidence" value="ECO:0007669"/>
    <property type="project" value="InterPro"/>
</dbReference>
<reference evidence="2 3" key="1">
    <citation type="journal article" date="2020" name="Phytopathology">
        <title>Genome Sequence Resources of Colletotrichum truncatum, C. plurivorum, C. musicola, and C. sojae: Four Species Pathogenic to Soybean (Glycine max).</title>
        <authorList>
            <person name="Rogerio F."/>
            <person name="Boufleur T.R."/>
            <person name="Ciampi-Guillardi M."/>
            <person name="Sukno S.A."/>
            <person name="Thon M.R."/>
            <person name="Massola Junior N.S."/>
            <person name="Baroncelli R."/>
        </authorList>
    </citation>
    <scope>NUCLEOTIDE SEQUENCE [LARGE SCALE GENOMIC DNA]</scope>
    <source>
        <strain evidence="2 3">LFN0009</strain>
    </source>
</reference>
<feature type="domain" description="N-acetyltransferase" evidence="1">
    <location>
        <begin position="11"/>
        <end position="190"/>
    </location>
</feature>
<dbReference type="SUPFAM" id="SSF55729">
    <property type="entry name" value="Acyl-CoA N-acyltransferases (Nat)"/>
    <property type="match status" value="1"/>
</dbReference>
<dbReference type="AlphaFoldDB" id="A0A8H6MP42"/>
<dbReference type="CDD" id="cd04301">
    <property type="entry name" value="NAT_SF"/>
    <property type="match status" value="1"/>
</dbReference>
<comment type="caution">
    <text evidence="2">The sequence shown here is derived from an EMBL/GenBank/DDBJ whole genome shotgun (WGS) entry which is preliminary data.</text>
</comment>
<organism evidence="2 3">
    <name type="scientific">Colletotrichum sojae</name>
    <dbReference type="NCBI Taxonomy" id="2175907"/>
    <lineage>
        <taxon>Eukaryota</taxon>
        <taxon>Fungi</taxon>
        <taxon>Dikarya</taxon>
        <taxon>Ascomycota</taxon>
        <taxon>Pezizomycotina</taxon>
        <taxon>Sordariomycetes</taxon>
        <taxon>Hypocreomycetidae</taxon>
        <taxon>Glomerellales</taxon>
        <taxon>Glomerellaceae</taxon>
        <taxon>Colletotrichum</taxon>
        <taxon>Colletotrichum orchidearum species complex</taxon>
    </lineage>
</organism>
<dbReference type="InterPro" id="IPR000182">
    <property type="entry name" value="GNAT_dom"/>
</dbReference>
<evidence type="ECO:0000313" key="3">
    <source>
        <dbReference type="Proteomes" id="UP000652219"/>
    </source>
</evidence>
<dbReference type="EMBL" id="WIGN01000253">
    <property type="protein sequence ID" value="KAF6802966.1"/>
    <property type="molecule type" value="Genomic_DNA"/>
</dbReference>
<name>A0A8H6MP42_9PEZI</name>
<accession>A0A8H6MP42</accession>
<dbReference type="PANTHER" id="PTHR43617:SF9">
    <property type="entry name" value="GNAT FAMILY ACETYLTRANSFERASE"/>
    <property type="match status" value="1"/>
</dbReference>
<dbReference type="PANTHER" id="PTHR43617">
    <property type="entry name" value="L-AMINO ACID N-ACETYLTRANSFERASE"/>
    <property type="match status" value="1"/>
</dbReference>
<dbReference type="InterPro" id="IPR050276">
    <property type="entry name" value="MshD_Acetyltransferase"/>
</dbReference>
<evidence type="ECO:0000313" key="2">
    <source>
        <dbReference type="EMBL" id="KAF6802966.1"/>
    </source>
</evidence>
<sequence>MTVPAPQQTPLSIRPATPADVPALLPLIRSAYRGEKSRNGWTTEADLLADQRIDEEGLLAKITEPEGVVLMVTEESTTTNIIDEKETTPPPISCCEVLRREGGETAYFGLFAVDPDRQAGGVGRRVLEHAERFAKERWGVKRMEMWVIWTRKELISWYERRGYRKTGKREEFPYEGLVDGQALRDDLWFEVMEKEL</sequence>
<gene>
    <name evidence="2" type="ORF">CSOJ01_11240</name>
</gene>
<dbReference type="InterPro" id="IPR016181">
    <property type="entry name" value="Acyl_CoA_acyltransferase"/>
</dbReference>
<dbReference type="Gene3D" id="3.40.630.30">
    <property type="match status" value="1"/>
</dbReference>
<proteinExistence type="predicted"/>
<evidence type="ECO:0000259" key="1">
    <source>
        <dbReference type="PROSITE" id="PS51186"/>
    </source>
</evidence>
<keyword evidence="3" id="KW-1185">Reference proteome</keyword>